<accession>A0ABN8YTP4</accession>
<dbReference type="Proteomes" id="UP001176941">
    <property type="component" value="Chromosome 22"/>
</dbReference>
<evidence type="ECO:0000313" key="2">
    <source>
        <dbReference type="Proteomes" id="UP001176941"/>
    </source>
</evidence>
<evidence type="ECO:0000313" key="1">
    <source>
        <dbReference type="EMBL" id="CAI9164001.1"/>
    </source>
</evidence>
<protein>
    <submittedName>
        <fullName evidence="1">Uncharacterized protein</fullName>
    </submittedName>
</protein>
<gene>
    <name evidence="1" type="ORF">MRATA1EN1_LOCUS12963</name>
</gene>
<organism evidence="1 2">
    <name type="scientific">Rangifer tarandus platyrhynchus</name>
    <name type="common">Svalbard reindeer</name>
    <dbReference type="NCBI Taxonomy" id="3082113"/>
    <lineage>
        <taxon>Eukaryota</taxon>
        <taxon>Metazoa</taxon>
        <taxon>Chordata</taxon>
        <taxon>Craniata</taxon>
        <taxon>Vertebrata</taxon>
        <taxon>Euteleostomi</taxon>
        <taxon>Mammalia</taxon>
        <taxon>Eutheria</taxon>
        <taxon>Laurasiatheria</taxon>
        <taxon>Artiodactyla</taxon>
        <taxon>Ruminantia</taxon>
        <taxon>Pecora</taxon>
        <taxon>Cervidae</taxon>
        <taxon>Odocoileinae</taxon>
        <taxon>Rangifer</taxon>
    </lineage>
</organism>
<name>A0ABN8YTP4_RANTA</name>
<keyword evidence="2" id="KW-1185">Reference proteome</keyword>
<dbReference type="EMBL" id="OX459958">
    <property type="protein sequence ID" value="CAI9164001.1"/>
    <property type="molecule type" value="Genomic_DNA"/>
</dbReference>
<sequence length="123" mass="13509">MLEIISIVLNLLRPTTKSLKAAHIPRGQRAFGVQSTCWKTLCLTQKGPGCDLGLPVTTIYLPLRLHPRVSSDRNQASQTPPRVTGADAGHIAGLSHQEALRNQKMHRSLQAATCLLNRQLPRT</sequence>
<proteinExistence type="predicted"/>
<reference evidence="1" key="1">
    <citation type="submission" date="2023-04" db="EMBL/GenBank/DDBJ databases">
        <authorList>
            <consortium name="ELIXIR-Norway"/>
        </authorList>
    </citation>
    <scope>NUCLEOTIDE SEQUENCE [LARGE SCALE GENOMIC DNA]</scope>
</reference>